<keyword evidence="1" id="KW-0812">Transmembrane</keyword>
<dbReference type="EMBL" id="CP026538">
    <property type="protein sequence ID" value="QAZ66028.1"/>
    <property type="molecule type" value="Genomic_DNA"/>
</dbReference>
<evidence type="ECO:0000313" key="2">
    <source>
        <dbReference type="EMBL" id="QAZ66028.1"/>
    </source>
</evidence>
<feature type="transmembrane region" description="Helical" evidence="1">
    <location>
        <begin position="297"/>
        <end position="316"/>
    </location>
</feature>
<accession>A0A4P6HLT5</accession>
<feature type="transmembrane region" description="Helical" evidence="1">
    <location>
        <begin position="181"/>
        <end position="206"/>
    </location>
</feature>
<dbReference type="AlphaFoldDB" id="A0A4P6HLT5"/>
<feature type="transmembrane region" description="Helical" evidence="1">
    <location>
        <begin position="111"/>
        <end position="129"/>
    </location>
</feature>
<evidence type="ECO:0000256" key="1">
    <source>
        <dbReference type="SAM" id="Phobius"/>
    </source>
</evidence>
<dbReference type="KEGG" id="dcb:C3Y92_01730"/>
<keyword evidence="1" id="KW-0472">Membrane</keyword>
<reference evidence="2 3" key="1">
    <citation type="submission" date="2018-02" db="EMBL/GenBank/DDBJ databases">
        <title>Genome sequence of Desulfovibrio carbinolicus DSM 3852.</title>
        <authorList>
            <person name="Wilbanks E."/>
            <person name="Skennerton C.T."/>
            <person name="Orphan V.J."/>
        </authorList>
    </citation>
    <scope>NUCLEOTIDE SEQUENCE [LARGE SCALE GENOMIC DNA]</scope>
    <source>
        <strain evidence="2 3">DSM 3852</strain>
    </source>
</reference>
<evidence type="ECO:0008006" key="4">
    <source>
        <dbReference type="Google" id="ProtNLM"/>
    </source>
</evidence>
<feature type="transmembrane region" description="Helical" evidence="1">
    <location>
        <begin position="28"/>
        <end position="53"/>
    </location>
</feature>
<feature type="transmembrane region" description="Helical" evidence="1">
    <location>
        <begin position="158"/>
        <end position="175"/>
    </location>
</feature>
<protein>
    <recommendedName>
        <fullName evidence="4">Glycosyltransferase RgtA/B/C/D-like domain-containing protein</fullName>
    </recommendedName>
</protein>
<keyword evidence="3" id="KW-1185">Reference proteome</keyword>
<feature type="transmembrane region" description="Helical" evidence="1">
    <location>
        <begin position="226"/>
        <end position="246"/>
    </location>
</feature>
<feature type="transmembrane region" description="Helical" evidence="1">
    <location>
        <begin position="328"/>
        <end position="353"/>
    </location>
</feature>
<name>A0A4P6HLT5_9BACT</name>
<gene>
    <name evidence="2" type="ORF">C3Y92_01730</name>
</gene>
<proteinExistence type="predicted"/>
<dbReference type="Proteomes" id="UP000293296">
    <property type="component" value="Chromosome"/>
</dbReference>
<dbReference type="OrthoDB" id="5443342at2"/>
<keyword evidence="1" id="KW-1133">Transmembrane helix</keyword>
<sequence>MRFVCCSQLHNNDFLGGSSHRPVRPLDWMAVCLLSALVFAVAHRLGLASPYVVNDDVRQQLFWMARWLDPGLYPSDFLSDYAAAYVPAGVKALYFAAAKGFGCDPILFSKLLTGGLFVLLAASLFGIGATLEGPMLGWFCAAMAWAMPYFLKNISGGLSRAFAGPLLALFFWAWLRRSGRGMAWVLLLQAATIPYIAMLCAGCACLDAVMARLTDRPAAPFPARPVHGLVLAAAAAAVLGMNQALAAKGYGPLVGRAALAGDPVFGPNGRLDLFPLPNPFLDLVYWPFESIGLFLEWGLFPGIATLAVLAPMLWIGARRAPWRDYIPLYRPAAMLLAGSLGLYALARAIALVLFVPDRYISYSINLLYALGLALCLRWFFGGLLARRFGGPALLALAVCFGCWRLSGVGLYDYRADAPLCSAVAALPKDALVAGNPKDLDNVLTFGRRNVVASFELAHPWSVGAWKIMTPRLGHQLEAYYAKDSDTVREFARVYGVTHMVVREGDYAPKAMEKGPLFAPFDDRIRELAAASGKFALLDGAEFPYTSPEPGVRLIDLRRQPDAPRGQASPE</sequence>
<feature type="transmembrane region" description="Helical" evidence="1">
    <location>
        <begin position="359"/>
        <end position="380"/>
    </location>
</feature>
<evidence type="ECO:0000313" key="3">
    <source>
        <dbReference type="Proteomes" id="UP000293296"/>
    </source>
</evidence>
<organism evidence="2 3">
    <name type="scientific">Solidesulfovibrio carbinolicus</name>
    <dbReference type="NCBI Taxonomy" id="296842"/>
    <lineage>
        <taxon>Bacteria</taxon>
        <taxon>Pseudomonadati</taxon>
        <taxon>Thermodesulfobacteriota</taxon>
        <taxon>Desulfovibrionia</taxon>
        <taxon>Desulfovibrionales</taxon>
        <taxon>Desulfovibrionaceae</taxon>
        <taxon>Solidesulfovibrio</taxon>
    </lineage>
</organism>